<dbReference type="eggNOG" id="COG0454">
    <property type="taxonomic scope" value="Bacteria"/>
</dbReference>
<organism evidence="2 3">
    <name type="scientific">Pseudoxanthomonas suwonensis (strain 11-1)</name>
    <dbReference type="NCBI Taxonomy" id="743721"/>
    <lineage>
        <taxon>Bacteria</taxon>
        <taxon>Pseudomonadati</taxon>
        <taxon>Pseudomonadota</taxon>
        <taxon>Gammaproteobacteria</taxon>
        <taxon>Lysobacterales</taxon>
        <taxon>Lysobacteraceae</taxon>
        <taxon>Pseudoxanthomonas</taxon>
    </lineage>
</organism>
<evidence type="ECO:0000259" key="1">
    <source>
        <dbReference type="PROSITE" id="PS51186"/>
    </source>
</evidence>
<dbReference type="Pfam" id="PF00583">
    <property type="entry name" value="Acetyltransf_1"/>
    <property type="match status" value="1"/>
</dbReference>
<evidence type="ECO:0000313" key="3">
    <source>
        <dbReference type="Proteomes" id="UP000008632"/>
    </source>
</evidence>
<dbReference type="PROSITE" id="PS51186">
    <property type="entry name" value="GNAT"/>
    <property type="match status" value="1"/>
</dbReference>
<accession>E6WUA1</accession>
<dbReference type="KEGG" id="psu:Psesu_1984"/>
<dbReference type="InterPro" id="IPR000182">
    <property type="entry name" value="GNAT_dom"/>
</dbReference>
<dbReference type="HOGENOM" id="CLU_120432_0_0_6"/>
<evidence type="ECO:0000313" key="2">
    <source>
        <dbReference type="EMBL" id="ADV27821.1"/>
    </source>
</evidence>
<dbReference type="Gene3D" id="3.40.630.30">
    <property type="match status" value="1"/>
</dbReference>
<name>E6WUA1_PSEUU</name>
<dbReference type="SUPFAM" id="SSF55729">
    <property type="entry name" value="Acyl-CoA N-acyltransferases (Nat)"/>
    <property type="match status" value="1"/>
</dbReference>
<dbReference type="EMBL" id="CP002446">
    <property type="protein sequence ID" value="ADV27821.1"/>
    <property type="molecule type" value="Genomic_DNA"/>
</dbReference>
<proteinExistence type="predicted"/>
<dbReference type="InterPro" id="IPR016181">
    <property type="entry name" value="Acyl_CoA_acyltransferase"/>
</dbReference>
<dbReference type="STRING" id="743721.Psesu_1984"/>
<reference evidence="2 3" key="1">
    <citation type="submission" date="2011-01" db="EMBL/GenBank/DDBJ databases">
        <title>Complete sequence of Pseudoxanthomonas suwonensis 11-1.</title>
        <authorList>
            <consortium name="US DOE Joint Genome Institute"/>
            <person name="Lucas S."/>
            <person name="Copeland A."/>
            <person name="Lapidus A."/>
            <person name="Cheng J.-F."/>
            <person name="Goodwin L."/>
            <person name="Pitluck S."/>
            <person name="Teshima H."/>
            <person name="Detter J.C."/>
            <person name="Han C."/>
            <person name="Tapia R."/>
            <person name="Land M."/>
            <person name="Hauser L."/>
            <person name="Kyrpides N."/>
            <person name="Ivanova N."/>
            <person name="Ovchinnikova G."/>
            <person name="Siebers A.K."/>
            <person name="Allgaier M."/>
            <person name="Thelen M.P."/>
            <person name="Hugenholtz P."/>
            <person name="Gladden J."/>
            <person name="Woyke T."/>
        </authorList>
    </citation>
    <scope>NUCLEOTIDE SEQUENCE [LARGE SCALE GENOMIC DNA]</scope>
    <source>
        <strain evidence="3">11-1</strain>
    </source>
</reference>
<dbReference type="Proteomes" id="UP000008632">
    <property type="component" value="Chromosome"/>
</dbReference>
<dbReference type="AlphaFoldDB" id="E6WUA1"/>
<dbReference type="GO" id="GO:0016747">
    <property type="term" value="F:acyltransferase activity, transferring groups other than amino-acyl groups"/>
    <property type="evidence" value="ECO:0007669"/>
    <property type="project" value="InterPro"/>
</dbReference>
<dbReference type="CDD" id="cd04301">
    <property type="entry name" value="NAT_SF"/>
    <property type="match status" value="1"/>
</dbReference>
<dbReference type="RefSeq" id="WP_013535649.1">
    <property type="nucleotide sequence ID" value="NC_014924.1"/>
</dbReference>
<protein>
    <recommendedName>
        <fullName evidence="1">N-acetyltransferase domain-containing protein</fullName>
    </recommendedName>
</protein>
<gene>
    <name evidence="2" type="ordered locus">Psesu_1984</name>
</gene>
<sequence length="200" mass="22943">MPQIRSFHGPEIEPWLDQVARLRVAVFREWPYLYDGDSASEYERSYLRPYVDSRDSVLVLALDEGRVVGASTGLPLLDDADAFVAPLQQAGLPAAQVFYFGESVLLPGYRGLGIGHAFFDAREAHARSLGRFRWTAFCAVDREPEDPRRPPDYRPNDVFWHRRGYARLPGLAVRLPWEEIGRGEVEHALTFWLRDWKESP</sequence>
<feature type="domain" description="N-acetyltransferase" evidence="1">
    <location>
        <begin position="20"/>
        <end position="192"/>
    </location>
</feature>
<keyword evidence="3" id="KW-1185">Reference proteome</keyword>